<gene>
    <name evidence="2" type="ORF">SAMN05444002_1297</name>
</gene>
<dbReference type="STRING" id="1217970.SAMN05444002_1297"/>
<dbReference type="RefSeq" id="WP_074255384.1">
    <property type="nucleotide sequence ID" value="NZ_FSRL01000001.1"/>
</dbReference>
<protein>
    <recommendedName>
        <fullName evidence="1">Bacteriophage phiJL001 Gp84 C-terminal domain-containing protein</fullName>
    </recommendedName>
</protein>
<organism evidence="2 3">
    <name type="scientific">Vannielia litorea</name>
    <dbReference type="NCBI Taxonomy" id="1217970"/>
    <lineage>
        <taxon>Bacteria</taxon>
        <taxon>Pseudomonadati</taxon>
        <taxon>Pseudomonadota</taxon>
        <taxon>Alphaproteobacteria</taxon>
        <taxon>Rhodobacterales</taxon>
        <taxon>Paracoccaceae</taxon>
        <taxon>Vannielia</taxon>
    </lineage>
</organism>
<accession>A0A1N6F1U0</accession>
<sequence>MSGVGAEAAALHAHLGGGITTVCRCWSVARRDGVVLGFTDHDEGIAFDGVEFRANSGLTAKALVQSTGLAVDNTEALGALMSEAITEDDILAGRYDGAEVRAWMVNWAAPGARLMLFCGSIGEVSRSGGAFEAELRGLTETLNQPQGRVYQPQCSAVLGDGMCRFDLSSTGYSTEVAVEKVEGGRVFTFAGMAEFDQRWFERGRLSVLTGAARGLVGLVKNDRLTNANRVVELWEQLPAQIDEGDVIRLEAGCDKRGETCRLKFDNFLNFRGFPHIPGEDWLMSYPKATTDNSGGQRKGEFLLRLVAGGFED</sequence>
<dbReference type="InterPro" id="IPR018964">
    <property type="entry name" value="Phage_phiJL001_Gp84_C"/>
</dbReference>
<evidence type="ECO:0000259" key="1">
    <source>
        <dbReference type="Pfam" id="PF09356"/>
    </source>
</evidence>
<keyword evidence="3" id="KW-1185">Reference proteome</keyword>
<dbReference type="NCBIfam" id="TIGR02218">
    <property type="entry name" value="phg_TIGR02218"/>
    <property type="match status" value="1"/>
</dbReference>
<reference evidence="3" key="1">
    <citation type="submission" date="2016-11" db="EMBL/GenBank/DDBJ databases">
        <authorList>
            <person name="Varghese N."/>
            <person name="Submissions S."/>
        </authorList>
    </citation>
    <scope>NUCLEOTIDE SEQUENCE [LARGE SCALE GENOMIC DNA]</scope>
    <source>
        <strain evidence="3">DSM 29440</strain>
    </source>
</reference>
<dbReference type="Proteomes" id="UP000184932">
    <property type="component" value="Unassembled WGS sequence"/>
</dbReference>
<dbReference type="Pfam" id="PF09356">
    <property type="entry name" value="Phage_BR0599"/>
    <property type="match status" value="1"/>
</dbReference>
<proteinExistence type="predicted"/>
<dbReference type="InterPro" id="IPR011928">
    <property type="entry name" value="Phage_phiJL001_Gp84"/>
</dbReference>
<dbReference type="Pfam" id="PF09931">
    <property type="entry name" value="Phage_phiJL001_Gp84_N"/>
    <property type="match status" value="1"/>
</dbReference>
<dbReference type="EMBL" id="FSRL01000001">
    <property type="protein sequence ID" value="SIN89250.1"/>
    <property type="molecule type" value="Genomic_DNA"/>
</dbReference>
<name>A0A1N6F1U0_9RHOB</name>
<feature type="domain" description="Bacteriophage phiJL001 Gp84 C-terminal" evidence="1">
    <location>
        <begin position="198"/>
        <end position="280"/>
    </location>
</feature>
<evidence type="ECO:0000313" key="2">
    <source>
        <dbReference type="EMBL" id="SIN89250.1"/>
    </source>
</evidence>
<dbReference type="OrthoDB" id="1633386at2"/>
<dbReference type="AlphaFoldDB" id="A0A1N6F1U0"/>
<evidence type="ECO:0000313" key="3">
    <source>
        <dbReference type="Proteomes" id="UP000184932"/>
    </source>
</evidence>